<evidence type="ECO:0000256" key="1">
    <source>
        <dbReference type="SAM" id="Phobius"/>
    </source>
</evidence>
<protein>
    <submittedName>
        <fullName evidence="2">Uncharacterized protein</fullName>
    </submittedName>
</protein>
<feature type="transmembrane region" description="Helical" evidence="1">
    <location>
        <begin position="21"/>
        <end position="38"/>
    </location>
</feature>
<keyword evidence="1" id="KW-0812">Transmembrane</keyword>
<organism evidence="2">
    <name type="scientific">uncultured Solirubrobacteraceae bacterium</name>
    <dbReference type="NCBI Taxonomy" id="1162706"/>
    <lineage>
        <taxon>Bacteria</taxon>
        <taxon>Bacillati</taxon>
        <taxon>Actinomycetota</taxon>
        <taxon>Thermoleophilia</taxon>
        <taxon>Solirubrobacterales</taxon>
        <taxon>Solirubrobacteraceae</taxon>
        <taxon>environmental samples</taxon>
    </lineage>
</organism>
<name>A0A6J4RJ66_9ACTN</name>
<sequence length="85" mass="9163">MSDLRDDYDLPKKPPLPFRQAALMCTVVVLALAGWLLLPNSPLSVALLAVVLLGVVFTGVAMVLRSRELDKKPGRNPVPPPSTDT</sequence>
<feature type="transmembrane region" description="Helical" evidence="1">
    <location>
        <begin position="44"/>
        <end position="64"/>
    </location>
</feature>
<proteinExistence type="predicted"/>
<dbReference type="EMBL" id="CADCVQ010000014">
    <property type="protein sequence ID" value="CAA9473984.1"/>
    <property type="molecule type" value="Genomic_DNA"/>
</dbReference>
<dbReference type="AlphaFoldDB" id="A0A6J4RJ66"/>
<reference evidence="2" key="1">
    <citation type="submission" date="2020-02" db="EMBL/GenBank/DDBJ databases">
        <authorList>
            <person name="Meier V. D."/>
        </authorList>
    </citation>
    <scope>NUCLEOTIDE SEQUENCE</scope>
    <source>
        <strain evidence="2">AVDCRST_MAG67</strain>
    </source>
</reference>
<accession>A0A6J4RJ66</accession>
<keyword evidence="1" id="KW-1133">Transmembrane helix</keyword>
<gene>
    <name evidence="2" type="ORF">AVDCRST_MAG67-235</name>
</gene>
<evidence type="ECO:0000313" key="2">
    <source>
        <dbReference type="EMBL" id="CAA9473984.1"/>
    </source>
</evidence>
<keyword evidence="1" id="KW-0472">Membrane</keyword>